<name>S4AN82_9ACTN</name>
<dbReference type="PATRIC" id="fig|1286094.4.peg.3989"/>
<gene>
    <name evidence="2" type="ORF">STRAU_4032</name>
</gene>
<dbReference type="Proteomes" id="UP000014629">
    <property type="component" value="Unassembled WGS sequence"/>
</dbReference>
<organism evidence="2 3">
    <name type="scientific">Streptomyces aurantiacus JA 4570</name>
    <dbReference type="NCBI Taxonomy" id="1286094"/>
    <lineage>
        <taxon>Bacteria</taxon>
        <taxon>Bacillati</taxon>
        <taxon>Actinomycetota</taxon>
        <taxon>Actinomycetes</taxon>
        <taxon>Kitasatosporales</taxon>
        <taxon>Streptomycetaceae</taxon>
        <taxon>Streptomyces</taxon>
        <taxon>Streptomyces aurantiacus group</taxon>
    </lineage>
</organism>
<feature type="region of interest" description="Disordered" evidence="1">
    <location>
        <begin position="1"/>
        <end position="21"/>
    </location>
</feature>
<proteinExistence type="predicted"/>
<dbReference type="EMBL" id="AOPZ01000201">
    <property type="protein sequence ID" value="EPH42882.1"/>
    <property type="molecule type" value="Genomic_DNA"/>
</dbReference>
<evidence type="ECO:0000313" key="2">
    <source>
        <dbReference type="EMBL" id="EPH42882.1"/>
    </source>
</evidence>
<dbReference type="AlphaFoldDB" id="S4AN82"/>
<protein>
    <submittedName>
        <fullName evidence="2">Uncharacterized protein</fullName>
    </submittedName>
</protein>
<evidence type="ECO:0000313" key="3">
    <source>
        <dbReference type="Proteomes" id="UP000014629"/>
    </source>
</evidence>
<reference evidence="2 3" key="1">
    <citation type="submission" date="2013-02" db="EMBL/GenBank/DDBJ databases">
        <title>Draft Genome Sequence of Streptomyces aurantiacus, Which Produces Setomimycin.</title>
        <authorList>
            <person name="Gruening B.A."/>
            <person name="Praeg A."/>
            <person name="Erxleben A."/>
            <person name="Guenther S."/>
            <person name="Mueller M."/>
        </authorList>
    </citation>
    <scope>NUCLEOTIDE SEQUENCE [LARGE SCALE GENOMIC DNA]</scope>
    <source>
        <strain evidence="2 3">JA 4570</strain>
    </source>
</reference>
<sequence>MRLGRAVATGIAEENTGEHPAVEEIHPELTLEAEELLAAPPVEVPAGR</sequence>
<keyword evidence="3" id="KW-1185">Reference proteome</keyword>
<accession>S4AN82</accession>
<evidence type="ECO:0000256" key="1">
    <source>
        <dbReference type="SAM" id="MobiDB-lite"/>
    </source>
</evidence>
<dbReference type="RefSeq" id="WP_016642159.1">
    <property type="nucleotide sequence ID" value="NZ_AOPZ01000201.1"/>
</dbReference>
<comment type="caution">
    <text evidence="2">The sequence shown here is derived from an EMBL/GenBank/DDBJ whole genome shotgun (WGS) entry which is preliminary data.</text>
</comment>